<dbReference type="EMBL" id="JBCLYO010000032">
    <property type="protein sequence ID" value="KAL0076288.1"/>
    <property type="molecule type" value="Genomic_DNA"/>
</dbReference>
<dbReference type="Pfam" id="PF20222">
    <property type="entry name" value="DUF6581"/>
    <property type="match status" value="1"/>
</dbReference>
<feature type="region of interest" description="Disordered" evidence="1">
    <location>
        <begin position="129"/>
        <end position="219"/>
    </location>
</feature>
<organism evidence="3 4">
    <name type="scientific">Phycomyces blakesleeanus</name>
    <dbReference type="NCBI Taxonomy" id="4837"/>
    <lineage>
        <taxon>Eukaryota</taxon>
        <taxon>Fungi</taxon>
        <taxon>Fungi incertae sedis</taxon>
        <taxon>Mucoromycota</taxon>
        <taxon>Mucoromycotina</taxon>
        <taxon>Mucoromycetes</taxon>
        <taxon>Mucorales</taxon>
        <taxon>Phycomycetaceae</taxon>
        <taxon>Phycomyces</taxon>
    </lineage>
</organism>
<accession>A0ABR3AMK4</accession>
<feature type="region of interest" description="Disordered" evidence="1">
    <location>
        <begin position="268"/>
        <end position="317"/>
    </location>
</feature>
<feature type="region of interest" description="Disordered" evidence="1">
    <location>
        <begin position="88"/>
        <end position="108"/>
    </location>
</feature>
<dbReference type="InterPro" id="IPR046488">
    <property type="entry name" value="Sfc3/Tfc3_C"/>
</dbReference>
<feature type="compositionally biased region" description="Polar residues" evidence="1">
    <location>
        <begin position="268"/>
        <end position="278"/>
    </location>
</feature>
<proteinExistence type="predicted"/>
<keyword evidence="4" id="KW-1185">Reference proteome</keyword>
<feature type="compositionally biased region" description="Basic and acidic residues" evidence="1">
    <location>
        <begin position="97"/>
        <end position="107"/>
    </location>
</feature>
<feature type="compositionally biased region" description="Acidic residues" evidence="1">
    <location>
        <begin position="159"/>
        <end position="171"/>
    </location>
</feature>
<feature type="compositionally biased region" description="Polar residues" evidence="1">
    <location>
        <begin position="337"/>
        <end position="358"/>
    </location>
</feature>
<dbReference type="PANTHER" id="PTHR15180:SF1">
    <property type="entry name" value="GENERAL TRANSCRIPTION FACTOR 3C POLYPEPTIDE 1"/>
    <property type="match status" value="1"/>
</dbReference>
<dbReference type="Proteomes" id="UP001448207">
    <property type="component" value="Unassembled WGS sequence"/>
</dbReference>
<reference evidence="3 4" key="1">
    <citation type="submission" date="2024-04" db="EMBL/GenBank/DDBJ databases">
        <title>Symmetric and asymmetric DNA N6-adenine methylation regulates different biological responses in Mucorales.</title>
        <authorList>
            <consortium name="Lawrence Berkeley National Laboratory"/>
            <person name="Lax C."/>
            <person name="Mondo S.J."/>
            <person name="Osorio-Concepcion M."/>
            <person name="Muszewska A."/>
            <person name="Corrochano-Luque M."/>
            <person name="Gutierrez G."/>
            <person name="Riley R."/>
            <person name="Lipzen A."/>
            <person name="Guo J."/>
            <person name="Hundley H."/>
            <person name="Amirebrahimi M."/>
            <person name="Ng V."/>
            <person name="Lorenzo-Gutierrez D."/>
            <person name="Binder U."/>
            <person name="Yang J."/>
            <person name="Song Y."/>
            <person name="Canovas D."/>
            <person name="Navarro E."/>
            <person name="Freitag M."/>
            <person name="Gabaldon T."/>
            <person name="Grigoriev I.V."/>
            <person name="Corrochano L.M."/>
            <person name="Nicolas F.E."/>
            <person name="Garre V."/>
        </authorList>
    </citation>
    <scope>NUCLEOTIDE SEQUENCE [LARGE SCALE GENOMIC DNA]</scope>
    <source>
        <strain evidence="3 4">L51</strain>
    </source>
</reference>
<feature type="region of interest" description="Disordered" evidence="1">
    <location>
        <begin position="335"/>
        <end position="382"/>
    </location>
</feature>
<dbReference type="PANTHER" id="PTHR15180">
    <property type="entry name" value="GENERAL TRANSCRIPTION FACTOR 3C POLYPEPTIDE 1"/>
    <property type="match status" value="1"/>
</dbReference>
<gene>
    <name evidence="3" type="ORF">J3Q64DRAFT_1772807</name>
</gene>
<dbReference type="PROSITE" id="PS50090">
    <property type="entry name" value="MYB_LIKE"/>
    <property type="match status" value="1"/>
</dbReference>
<evidence type="ECO:0000313" key="3">
    <source>
        <dbReference type="EMBL" id="KAL0076288.1"/>
    </source>
</evidence>
<feature type="compositionally biased region" description="Acidic residues" evidence="1">
    <location>
        <begin position="471"/>
        <end position="500"/>
    </location>
</feature>
<evidence type="ECO:0000256" key="1">
    <source>
        <dbReference type="SAM" id="MobiDB-lite"/>
    </source>
</evidence>
<protein>
    <recommendedName>
        <fullName evidence="2">Myb-like domain-containing protein</fullName>
    </recommendedName>
</protein>
<sequence length="1721" mass="198442">MLYRALERMVVEQGIAIENYGVCRHLEFEGRNRRYRYFTYINYKKVVEDKDVFPIKYETFTPDESLIVEHDYLNQLVITPIHWKKPSQRLPLLPRPKRPEPDIERDYASVNNSPAFDLVPLVVNPDAFTKQLRGRHKKRGRPVENKPKPRKRKTRSVPEDEESSEYGESETESTKGKKSYQGRVTRATKRTSLKTLEKTEPESTPSNTSKVETRSKVLPEHVNPSKEIAEVLDQCNIVTSTPESLQPEIMSVNLNPLSIRTGKDQILSSQATESQIPQKRTDISVEHYSQPKAKKPSTTLLSDPKTFTRPKTRSTATRQTTLFELFSARPKEPKTLNAKQNVSNEQSATFHINGSSTKAIKDKEVSKSAGSLTREPDQEKCSPSISQAFLELGPVNHKVGEVPEVPEEIQNTTTNGDRLSRKSRPTRMYGKDNELIPKDNTIIPPINKPGNTSHIAPERKSQKKNRPALDDNYEGEDEDYEDEGNEDEDDEDEDDEDEDDENHKGSLKLKSNDKDTATELKLGFTQRSREIKAAKGTTNLYMLQRKAVILALLESYPIMERNFHFKRLFEDKTKEMFGESLLPTSIVCIKTIWRAVEELARENVVCTREVTLSNISGKKAKRDILFRRDIEADGEIMNDYLKYVGKGEAIWKSIRTPVQFEKIEQPERLLDRMARMEAEHNLAVEEKNITEAVKIQGKLKKFRKNVNLARAYPEKLTNPASSRKCGPSKLLIGLKYGFISSKFIRAKRLHQYLNNLLSRNVSDVDPETRQIPIVRIIQNLTFGEYLKIIGIFFESTEIQEFANGLPSNYEIILSQLPINIQDILFSRKTRLLRRLRIVLDVLEGFEIIERGIRGTTSLDNYFSNWTVDTTKVCTLNSEVPMRDVLHPDQVIIRTYSICTPADIQIFWSDLQYRCTNQPVKLADIRKLQLSNSRRSFVSGMFFLKNWKTTYQMSAEQKKILESYVDRVNKTTPLKENDICNKAAEESEMNITMVRAYYRKVEVSFLTRQEKISVRMIERHVHGRKRFRKPRIQQNIPMGQNSLKEFSGIFKLSRSADHLNDETIYPNWYHKISLNNMLGINKDADERQDKNGSLDFFTDVQYKLLDDKTGRKRYSWSDQEDDLLIYGYAIVAERLKGHRFMWGALSRVFSDRTTSSLRNRLKRLHETASAGSQIKILRHLWGDIYKKGCNSGAIVEDEKSIHDNIHFNLLGQVHYFLEQLQEAPSTFAFTSELILSTSTEFKKNIVKPQEKKLYEDIYHAQITRLAKKAVLCYNTPRLRFSPKGGFNTGSCSVYSEMNRDKRSVSFLKIFIMMILLTPEDKYEPYFAYAILQKFPVKLVTLAVDAFSDEGSIIKNSRYRRRIPGRKEGLSHKFSRYMNGEAGLNFSIHAKGYEQYITERRDVEFMPLNSGKAIMACILDLFSDGRLRLDIKDKSNIEGPKVMFHSKSRSIESSHAYFDIKMKLETPRKQYDIPNIGNHNENVVPLQEDAFEDAFDNLYIKNNILKTTASQIVNKLSKMGSDGATLWELKEHIKILSINITDDHIFKAIGILTKNDPPLVARVGFEAYRFVLTIYLENWLIVPSGVIIPKPSDPEKKAIVEELAKVRKPAINLRRWNDLSGSRIDRVWRISLQSILELVMTRPGIFTNAIQQHFKNRFTPIEVEDLLENLVESRALKKLVVQCNTRKVCIFGNSSTFEVRNSSQIDSGAKTCYWTISGYYNRI</sequence>
<name>A0ABR3AMK4_PHYBL</name>
<feature type="compositionally biased region" description="Basic residues" evidence="1">
    <location>
        <begin position="176"/>
        <end position="192"/>
    </location>
</feature>
<evidence type="ECO:0000259" key="2">
    <source>
        <dbReference type="PROSITE" id="PS50090"/>
    </source>
</evidence>
<feature type="region of interest" description="Disordered" evidence="1">
    <location>
        <begin position="401"/>
        <end position="511"/>
    </location>
</feature>
<comment type="caution">
    <text evidence="3">The sequence shown here is derived from an EMBL/GenBank/DDBJ whole genome shotgun (WGS) entry which is preliminary data.</text>
</comment>
<dbReference type="InterPro" id="IPR044210">
    <property type="entry name" value="Tfc3-like"/>
</dbReference>
<dbReference type="InterPro" id="IPR001005">
    <property type="entry name" value="SANT/Myb"/>
</dbReference>
<evidence type="ECO:0000313" key="4">
    <source>
        <dbReference type="Proteomes" id="UP001448207"/>
    </source>
</evidence>
<feature type="domain" description="Myb-like" evidence="2">
    <location>
        <begin position="1107"/>
        <end position="1164"/>
    </location>
</feature>